<dbReference type="SUPFAM" id="SSF52096">
    <property type="entry name" value="ClpP/crotonase"/>
    <property type="match status" value="1"/>
</dbReference>
<dbReference type="Gene3D" id="1.10.12.10">
    <property type="entry name" value="Lyase 2-enoyl-coa Hydratase, Chain A, domain 2"/>
    <property type="match status" value="1"/>
</dbReference>
<dbReference type="PANTHER" id="PTHR43802">
    <property type="entry name" value="ENOYL-COA HYDRATASE"/>
    <property type="match status" value="1"/>
</dbReference>
<dbReference type="STRING" id="1210089.GCA_001613165_06578"/>
<dbReference type="AlphaFoldDB" id="A0A370GRT6"/>
<evidence type="ECO:0000256" key="1">
    <source>
        <dbReference type="ARBA" id="ARBA00002994"/>
    </source>
</evidence>
<dbReference type="Proteomes" id="UP000255355">
    <property type="component" value="Unassembled WGS sequence"/>
</dbReference>
<gene>
    <name evidence="7" type="ORF">DFR68_11643</name>
</gene>
<comment type="catalytic activity">
    <reaction evidence="4">
        <text>a (3S)-3-hydroxyacyl-CoA = a (2E)-enoyl-CoA + H2O</text>
        <dbReference type="Rhea" id="RHEA:16105"/>
        <dbReference type="ChEBI" id="CHEBI:15377"/>
        <dbReference type="ChEBI" id="CHEBI:57318"/>
        <dbReference type="ChEBI" id="CHEBI:58856"/>
        <dbReference type="EC" id="4.2.1.17"/>
    </reaction>
</comment>
<organism evidence="7 8">
    <name type="scientific">Nocardia mexicana</name>
    <dbReference type="NCBI Taxonomy" id="279262"/>
    <lineage>
        <taxon>Bacteria</taxon>
        <taxon>Bacillati</taxon>
        <taxon>Actinomycetota</taxon>
        <taxon>Actinomycetes</taxon>
        <taxon>Mycobacteriales</taxon>
        <taxon>Nocardiaceae</taxon>
        <taxon>Nocardia</taxon>
    </lineage>
</organism>
<dbReference type="RefSeq" id="WP_068028805.1">
    <property type="nucleotide sequence ID" value="NZ_QQAZ01000016.1"/>
</dbReference>
<dbReference type="OrthoDB" id="9777711at2"/>
<keyword evidence="3" id="KW-0443">Lipid metabolism</keyword>
<dbReference type="InterPro" id="IPR014748">
    <property type="entry name" value="Enoyl-CoA_hydra_C"/>
</dbReference>
<keyword evidence="8" id="KW-1185">Reference proteome</keyword>
<evidence type="ECO:0000256" key="5">
    <source>
        <dbReference type="ARBA" id="ARBA00023717"/>
    </source>
</evidence>
<dbReference type="InterPro" id="IPR001753">
    <property type="entry name" value="Enoyl-CoA_hydra/iso"/>
</dbReference>
<evidence type="ECO:0000313" key="7">
    <source>
        <dbReference type="EMBL" id="RDI44653.1"/>
    </source>
</evidence>
<dbReference type="PROSITE" id="PS00166">
    <property type="entry name" value="ENOYL_COA_HYDRATASE"/>
    <property type="match status" value="1"/>
</dbReference>
<dbReference type="InterPro" id="IPR018376">
    <property type="entry name" value="Enoyl-CoA_hyd/isom_CS"/>
</dbReference>
<evidence type="ECO:0000256" key="2">
    <source>
        <dbReference type="ARBA" id="ARBA00005254"/>
    </source>
</evidence>
<dbReference type="GO" id="GO:0006631">
    <property type="term" value="P:fatty acid metabolic process"/>
    <property type="evidence" value="ECO:0007669"/>
    <property type="project" value="UniProtKB-KW"/>
</dbReference>
<dbReference type="Pfam" id="PF00378">
    <property type="entry name" value="ECH_1"/>
    <property type="match status" value="1"/>
</dbReference>
<evidence type="ECO:0000256" key="6">
    <source>
        <dbReference type="RuleBase" id="RU003707"/>
    </source>
</evidence>
<name>A0A370GRT6_9NOCA</name>
<keyword evidence="3" id="KW-0276">Fatty acid metabolism</keyword>
<comment type="similarity">
    <text evidence="2 6">Belongs to the enoyl-CoA hydratase/isomerase family.</text>
</comment>
<dbReference type="InterPro" id="IPR029045">
    <property type="entry name" value="ClpP/crotonase-like_dom_sf"/>
</dbReference>
<comment type="function">
    <text evidence="1">Could possibly oxidize fatty acids using specific components.</text>
</comment>
<evidence type="ECO:0000256" key="3">
    <source>
        <dbReference type="ARBA" id="ARBA00022832"/>
    </source>
</evidence>
<evidence type="ECO:0000256" key="4">
    <source>
        <dbReference type="ARBA" id="ARBA00023709"/>
    </source>
</evidence>
<reference evidence="7 8" key="1">
    <citation type="submission" date="2018-07" db="EMBL/GenBank/DDBJ databases">
        <title>Genomic Encyclopedia of Type Strains, Phase IV (KMG-IV): sequencing the most valuable type-strain genomes for metagenomic binning, comparative biology and taxonomic classification.</title>
        <authorList>
            <person name="Goeker M."/>
        </authorList>
    </citation>
    <scope>NUCLEOTIDE SEQUENCE [LARGE SCALE GENOMIC DNA]</scope>
    <source>
        <strain evidence="7 8">DSM 44952</strain>
    </source>
</reference>
<dbReference type="CDD" id="cd06558">
    <property type="entry name" value="crotonase-like"/>
    <property type="match status" value="1"/>
</dbReference>
<dbReference type="NCBIfam" id="NF004519">
    <property type="entry name" value="PRK05864.1"/>
    <property type="match status" value="1"/>
</dbReference>
<dbReference type="GO" id="GO:0004300">
    <property type="term" value="F:enoyl-CoA hydratase activity"/>
    <property type="evidence" value="ECO:0007669"/>
    <property type="project" value="UniProtKB-EC"/>
</dbReference>
<proteinExistence type="inferred from homology"/>
<sequence length="267" mass="29199">MSFVLVEKPRPQVALVTLNRPERMNAMAFDVMVPLRETLESVAADNDVRVVVLTGAGHGFCSGADLQHAGPIPGIEGLTKTSVARRSMDLLNNVMLTIRRMHQPVISAVNGAAIGGGFCLAVGTDIRIASEDAYFRAAGINNGLTSAELGISYLLPRAIGTTRAFEIMLTGRDVDAAEAERLGIVSRVVPADKLLETCYDTAEQIIRWSRVGAELTKRMLWSGLEAGSFESHMQHEGMSQLYVRLTTENFDEAIRARRDRRPPVFED</sequence>
<accession>A0A370GRT6</accession>
<dbReference type="PANTHER" id="PTHR43802:SF1">
    <property type="entry name" value="IP11341P-RELATED"/>
    <property type="match status" value="1"/>
</dbReference>
<comment type="caution">
    <text evidence="7">The sequence shown here is derived from an EMBL/GenBank/DDBJ whole genome shotgun (WGS) entry which is preliminary data.</text>
</comment>
<comment type="catalytic activity">
    <reaction evidence="5">
        <text>a 4-saturated-(3S)-3-hydroxyacyl-CoA = a (3E)-enoyl-CoA + H2O</text>
        <dbReference type="Rhea" id="RHEA:20724"/>
        <dbReference type="ChEBI" id="CHEBI:15377"/>
        <dbReference type="ChEBI" id="CHEBI:58521"/>
        <dbReference type="ChEBI" id="CHEBI:137480"/>
        <dbReference type="EC" id="4.2.1.17"/>
    </reaction>
</comment>
<dbReference type="Gene3D" id="3.90.226.10">
    <property type="entry name" value="2-enoyl-CoA Hydratase, Chain A, domain 1"/>
    <property type="match status" value="1"/>
</dbReference>
<protein>
    <submittedName>
        <fullName evidence="7">Enoyl-CoA hydratase</fullName>
    </submittedName>
</protein>
<dbReference type="EMBL" id="QQAZ01000016">
    <property type="protein sequence ID" value="RDI44653.1"/>
    <property type="molecule type" value="Genomic_DNA"/>
</dbReference>
<evidence type="ECO:0000313" key="8">
    <source>
        <dbReference type="Proteomes" id="UP000255355"/>
    </source>
</evidence>